<feature type="non-terminal residue" evidence="2">
    <location>
        <position position="1"/>
    </location>
</feature>
<dbReference type="InterPro" id="IPR026295">
    <property type="entry name" value="CCD81"/>
</dbReference>
<feature type="domain" description="CCDC81 HU" evidence="1">
    <location>
        <begin position="7"/>
        <end position="79"/>
    </location>
</feature>
<dbReference type="PANTHER" id="PTHR14362">
    <property type="entry name" value="COILED-COIL DOMAIN-CONTAINING PROTEIN 81"/>
    <property type="match status" value="1"/>
</dbReference>
<evidence type="ECO:0000313" key="3">
    <source>
        <dbReference type="Proteomes" id="UP000544127"/>
    </source>
</evidence>
<feature type="non-terminal residue" evidence="2">
    <location>
        <position position="115"/>
    </location>
</feature>
<evidence type="ECO:0000259" key="1">
    <source>
        <dbReference type="Pfam" id="PF18289"/>
    </source>
</evidence>
<protein>
    <submittedName>
        <fullName evidence="2">CCD81 protein</fullName>
    </submittedName>
</protein>
<dbReference type="EMBL" id="VZRI01027727">
    <property type="protein sequence ID" value="NWV02100.1"/>
    <property type="molecule type" value="Genomic_DNA"/>
</dbReference>
<reference evidence="2 3" key="1">
    <citation type="submission" date="2019-09" db="EMBL/GenBank/DDBJ databases">
        <title>Bird 10,000 Genomes (B10K) Project - Family phase.</title>
        <authorList>
            <person name="Zhang G."/>
        </authorList>
    </citation>
    <scope>NUCLEOTIDE SEQUENCE [LARGE SCALE GENOMIC DNA]</scope>
    <source>
        <strain evidence="2">B10K-DU-012-37</strain>
    </source>
</reference>
<accession>A0A7K6BL87</accession>
<gene>
    <name evidence="2" type="primary">Ccdc81_2</name>
    <name evidence="2" type="ORF">UPUEPO_R08578</name>
</gene>
<keyword evidence="3" id="KW-1185">Reference proteome</keyword>
<dbReference type="GO" id="GO:0005815">
    <property type="term" value="C:microtubule organizing center"/>
    <property type="evidence" value="ECO:0007669"/>
    <property type="project" value="TreeGrafter"/>
</dbReference>
<name>A0A7K6BL87_UPUEP</name>
<dbReference type="Pfam" id="PF18289">
    <property type="entry name" value="HU-CCDC81_euk_2"/>
    <property type="match status" value="1"/>
</dbReference>
<comment type="caution">
    <text evidence="2">The sequence shown here is derived from an EMBL/GenBank/DDBJ whole genome shotgun (WGS) entry which is preliminary data.</text>
</comment>
<dbReference type="AlphaFoldDB" id="A0A7K6BL87"/>
<dbReference type="InterPro" id="IPR040673">
    <property type="entry name" value="CCDC81_HU_dom_2"/>
</dbReference>
<proteinExistence type="predicted"/>
<sequence length="115" mass="12545">PGNKVLETVKYCKVATAASVSRRKVECCIEGTASLISHCLLKGHNVALVLNNVGVLVIEGTKVQLKFYKEFFKAVSGKDNVKKVSTKFPRLLDMVSPVVPVASLTWSGRAIIFPR</sequence>
<evidence type="ECO:0000313" key="2">
    <source>
        <dbReference type="EMBL" id="NWV02100.1"/>
    </source>
</evidence>
<dbReference type="OrthoDB" id="125906at2759"/>
<dbReference type="Proteomes" id="UP000544127">
    <property type="component" value="Unassembled WGS sequence"/>
</dbReference>
<organism evidence="2 3">
    <name type="scientific">Upupa epops</name>
    <name type="common">Eurasian hoopoe</name>
    <dbReference type="NCBI Taxonomy" id="57439"/>
    <lineage>
        <taxon>Eukaryota</taxon>
        <taxon>Metazoa</taxon>
        <taxon>Chordata</taxon>
        <taxon>Craniata</taxon>
        <taxon>Vertebrata</taxon>
        <taxon>Euteleostomi</taxon>
        <taxon>Archelosauria</taxon>
        <taxon>Archosauria</taxon>
        <taxon>Dinosauria</taxon>
        <taxon>Saurischia</taxon>
        <taxon>Theropoda</taxon>
        <taxon>Coelurosauria</taxon>
        <taxon>Aves</taxon>
        <taxon>Neognathae</taxon>
        <taxon>Neoaves</taxon>
        <taxon>Telluraves</taxon>
        <taxon>Coraciimorphae</taxon>
        <taxon>Bucerotiformes</taxon>
        <taxon>Upupidae</taxon>
        <taxon>Upupa</taxon>
    </lineage>
</organism>
<dbReference type="PANTHER" id="PTHR14362:SF2">
    <property type="entry name" value="COILED-COIL DOMAIN-CONTAINING PROTEIN 81"/>
    <property type="match status" value="1"/>
</dbReference>